<dbReference type="AlphaFoldDB" id="A0A9D2H674"/>
<protein>
    <submittedName>
        <fullName evidence="2">Uncharacterized protein</fullName>
    </submittedName>
</protein>
<sequence length="53" mass="5868">MSDRIPPELEYADTDADPRRDRRNRRIRGVAWVVVAALIIGGGGSTILLMLFG</sequence>
<gene>
    <name evidence="2" type="ORF">H9800_04890</name>
</gene>
<reference evidence="2" key="1">
    <citation type="journal article" date="2021" name="PeerJ">
        <title>Extensive microbial diversity within the chicken gut microbiome revealed by metagenomics and culture.</title>
        <authorList>
            <person name="Gilroy R."/>
            <person name="Ravi A."/>
            <person name="Getino M."/>
            <person name="Pursley I."/>
            <person name="Horton D.L."/>
            <person name="Alikhan N.F."/>
            <person name="Baker D."/>
            <person name="Gharbi K."/>
            <person name="Hall N."/>
            <person name="Watson M."/>
            <person name="Adriaenssens E.M."/>
            <person name="Foster-Nyarko E."/>
            <person name="Jarju S."/>
            <person name="Secka A."/>
            <person name="Antonio M."/>
            <person name="Oren A."/>
            <person name="Chaudhuri R.R."/>
            <person name="La Ragione R."/>
            <person name="Hildebrand F."/>
            <person name="Pallen M.J."/>
        </authorList>
    </citation>
    <scope>NUCLEOTIDE SEQUENCE</scope>
    <source>
        <strain evidence="2">ChiHjej8B7-3636</strain>
    </source>
</reference>
<comment type="caution">
    <text evidence="2">The sequence shown here is derived from an EMBL/GenBank/DDBJ whole genome shotgun (WGS) entry which is preliminary data.</text>
</comment>
<evidence type="ECO:0000313" key="3">
    <source>
        <dbReference type="Proteomes" id="UP000824220"/>
    </source>
</evidence>
<evidence type="ECO:0000313" key="2">
    <source>
        <dbReference type="EMBL" id="HJA04176.1"/>
    </source>
</evidence>
<dbReference type="Proteomes" id="UP000824220">
    <property type="component" value="Unassembled WGS sequence"/>
</dbReference>
<organism evidence="2 3">
    <name type="scientific">Candidatus Microbacterium stercoravium</name>
    <dbReference type="NCBI Taxonomy" id="2838697"/>
    <lineage>
        <taxon>Bacteria</taxon>
        <taxon>Bacillati</taxon>
        <taxon>Actinomycetota</taxon>
        <taxon>Actinomycetes</taxon>
        <taxon>Micrococcales</taxon>
        <taxon>Microbacteriaceae</taxon>
        <taxon>Microbacterium</taxon>
    </lineage>
</organism>
<evidence type="ECO:0000256" key="1">
    <source>
        <dbReference type="SAM" id="Phobius"/>
    </source>
</evidence>
<feature type="transmembrane region" description="Helical" evidence="1">
    <location>
        <begin position="29"/>
        <end position="52"/>
    </location>
</feature>
<keyword evidence="1" id="KW-1133">Transmembrane helix</keyword>
<dbReference type="EMBL" id="DXAM01000068">
    <property type="protein sequence ID" value="HJA04176.1"/>
    <property type="molecule type" value="Genomic_DNA"/>
</dbReference>
<keyword evidence="1" id="KW-0812">Transmembrane</keyword>
<keyword evidence="1" id="KW-0472">Membrane</keyword>
<accession>A0A9D2H674</accession>
<reference evidence="2" key="2">
    <citation type="submission" date="2021-04" db="EMBL/GenBank/DDBJ databases">
        <authorList>
            <person name="Gilroy R."/>
        </authorList>
    </citation>
    <scope>NUCLEOTIDE SEQUENCE</scope>
    <source>
        <strain evidence="2">ChiHjej8B7-3636</strain>
    </source>
</reference>
<name>A0A9D2H674_9MICO</name>
<proteinExistence type="predicted"/>